<dbReference type="RefSeq" id="WP_107029566.1">
    <property type="nucleotide sequence ID" value="NZ_JAQEBO010000002.1"/>
</dbReference>
<evidence type="ECO:0000313" key="3">
    <source>
        <dbReference type="Proteomes" id="UP000240974"/>
    </source>
</evidence>
<name>A0A2T3G4E3_9FIRM</name>
<reference evidence="2 3" key="1">
    <citation type="journal article" date="2019" name="Int. J. Syst. Evol. Microbiol.">
        <title>Faecalibacillus intestinalis gen. nov., sp. nov. and Faecalibacillus faecis sp. nov., isolated from human faeces.</title>
        <authorList>
            <person name="Seo B."/>
            <person name="Jeon K."/>
            <person name="Baek I."/>
            <person name="Lee Y.M."/>
            <person name="Baek K."/>
            <person name="Ko G."/>
        </authorList>
    </citation>
    <scope>NUCLEOTIDE SEQUENCE [LARGE SCALE GENOMIC DNA]</scope>
    <source>
        <strain evidence="2 3">SNUG30099</strain>
    </source>
</reference>
<accession>A0A2T3G4E3</accession>
<feature type="coiled-coil region" evidence="1">
    <location>
        <begin position="231"/>
        <end position="258"/>
    </location>
</feature>
<dbReference type="InterPro" id="IPR010106">
    <property type="entry name" value="RpnA"/>
</dbReference>
<evidence type="ECO:0000256" key="1">
    <source>
        <dbReference type="SAM" id="Coils"/>
    </source>
</evidence>
<keyword evidence="1" id="KW-0175">Coiled coil</keyword>
<comment type="caution">
    <text evidence="2">The sequence shown here is derived from an EMBL/GenBank/DDBJ whole genome shotgun (WGS) entry which is preliminary data.</text>
</comment>
<dbReference type="AlphaFoldDB" id="A0A2T3G4E3"/>
<dbReference type="Proteomes" id="UP000240974">
    <property type="component" value="Unassembled WGS sequence"/>
</dbReference>
<gene>
    <name evidence="2" type="ORF">C7U54_05490</name>
</gene>
<proteinExistence type="predicted"/>
<evidence type="ECO:0000313" key="2">
    <source>
        <dbReference type="EMBL" id="PST42404.1"/>
    </source>
</evidence>
<keyword evidence="3" id="KW-1185">Reference proteome</keyword>
<dbReference type="EMBL" id="PYLQ01000005">
    <property type="protein sequence ID" value="PST42404.1"/>
    <property type="molecule type" value="Genomic_DNA"/>
</dbReference>
<organism evidence="2 3">
    <name type="scientific">Faecalibacillus intestinalis</name>
    <dbReference type="NCBI Taxonomy" id="1982626"/>
    <lineage>
        <taxon>Bacteria</taxon>
        <taxon>Bacillati</taxon>
        <taxon>Bacillota</taxon>
        <taxon>Erysipelotrichia</taxon>
        <taxon>Erysipelotrichales</taxon>
        <taxon>Coprobacillaceae</taxon>
        <taxon>Faecalibacillus</taxon>
    </lineage>
</organism>
<protein>
    <recommendedName>
        <fullName evidence="4">Rpn family recombination-promoting nuclease/putative transposase</fullName>
    </recommendedName>
</protein>
<evidence type="ECO:0008006" key="4">
    <source>
        <dbReference type="Google" id="ProtNLM"/>
    </source>
</evidence>
<sequence length="310" mass="37112">MDEEITIPFYNDLLFKYFISDNDDKESMYLLKTIIESVTPLRCQALYVMNSELIPSRYKEKKAILDVRVQTDEGEFVNIEVQSTGMFESLHKRFQYYVFKNIATQVHSGDDYRKIKPVYMIILFNDEDRRHHELVRIRGDCDEKYHDSDGSLYHIYYVFLKEIDRIIKEKGKENLNDLEELSYLIEKGSLCDRINMTEVGRIMKRKYDRFMEDMNLREEAWAYEKARWDELARYDDMKKELDAQLAEAKMKAAEAETKAKAEFVLKLFKSKYLNEDTQWLENLTEQQYDQIFKKLIEDASLEEIKKIIGD</sequence>
<dbReference type="NCBIfam" id="TIGR01784">
    <property type="entry name" value="T_den_put_tspse"/>
    <property type="match status" value="1"/>
</dbReference>
<dbReference type="Pfam" id="PF12784">
    <property type="entry name" value="PDDEXK_2"/>
    <property type="match status" value="1"/>
</dbReference>